<dbReference type="Pfam" id="PF00249">
    <property type="entry name" value="Myb_DNA-binding"/>
    <property type="match status" value="1"/>
</dbReference>
<keyword evidence="10" id="KW-1185">Reference proteome</keyword>
<dbReference type="InterPro" id="IPR009057">
    <property type="entry name" value="Homeodomain-like_sf"/>
</dbReference>
<dbReference type="Proteomes" id="UP001604336">
    <property type="component" value="Unassembled WGS sequence"/>
</dbReference>
<keyword evidence="6" id="KW-0539">Nucleus</keyword>
<dbReference type="SUPFAM" id="SSF46689">
    <property type="entry name" value="Homeodomain-like"/>
    <property type="match status" value="1"/>
</dbReference>
<dbReference type="InterPro" id="IPR006447">
    <property type="entry name" value="Myb_dom_plants"/>
</dbReference>
<evidence type="ECO:0000313" key="10">
    <source>
        <dbReference type="Proteomes" id="UP001604336"/>
    </source>
</evidence>
<reference evidence="10" key="1">
    <citation type="submission" date="2024-07" db="EMBL/GenBank/DDBJ databases">
        <title>Two chromosome-level genome assemblies of Korean endemic species Abeliophyllum distichum and Forsythia ovata (Oleaceae).</title>
        <authorList>
            <person name="Jang H."/>
        </authorList>
    </citation>
    <scope>NUCLEOTIDE SEQUENCE [LARGE SCALE GENOMIC DNA]</scope>
</reference>
<evidence type="ECO:0000259" key="8">
    <source>
        <dbReference type="Pfam" id="PF00249"/>
    </source>
</evidence>
<proteinExistence type="predicted"/>
<feature type="region of interest" description="Disordered" evidence="7">
    <location>
        <begin position="1"/>
        <end position="62"/>
    </location>
</feature>
<dbReference type="GO" id="GO:0005634">
    <property type="term" value="C:nucleus"/>
    <property type="evidence" value="ECO:0007669"/>
    <property type="project" value="UniProtKB-SubCell"/>
</dbReference>
<dbReference type="EMBL" id="JBFOLK010000007">
    <property type="protein sequence ID" value="KAL2498319.1"/>
    <property type="molecule type" value="Genomic_DNA"/>
</dbReference>
<keyword evidence="5" id="KW-0804">Transcription</keyword>
<evidence type="ECO:0000256" key="6">
    <source>
        <dbReference type="ARBA" id="ARBA00023242"/>
    </source>
</evidence>
<evidence type="ECO:0000256" key="2">
    <source>
        <dbReference type="ARBA" id="ARBA00022473"/>
    </source>
</evidence>
<accession>A0ABD1SC27</accession>
<gene>
    <name evidence="9" type="ORF">Adt_23869</name>
</gene>
<comment type="subcellular location">
    <subcellularLocation>
        <location evidence="1">Nucleus</location>
    </subcellularLocation>
</comment>
<name>A0ABD1SC27_9LAMI</name>
<feature type="region of interest" description="Disordered" evidence="7">
    <location>
        <begin position="261"/>
        <end position="282"/>
    </location>
</feature>
<dbReference type="FunFam" id="1.10.10.60:FF:000002">
    <property type="entry name" value="Myb family transcription factor"/>
    <property type="match status" value="1"/>
</dbReference>
<dbReference type="AlphaFoldDB" id="A0ABD1SC27"/>
<dbReference type="GO" id="GO:0030154">
    <property type="term" value="P:cell differentiation"/>
    <property type="evidence" value="ECO:0007669"/>
    <property type="project" value="UniProtKB-KW"/>
</dbReference>
<feature type="compositionally biased region" description="Polar residues" evidence="7">
    <location>
        <begin position="1"/>
        <end position="52"/>
    </location>
</feature>
<feature type="compositionally biased region" description="Basic and acidic residues" evidence="7">
    <location>
        <begin position="261"/>
        <end position="272"/>
    </location>
</feature>
<dbReference type="InterPro" id="IPR001005">
    <property type="entry name" value="SANT/Myb"/>
</dbReference>
<dbReference type="NCBIfam" id="TIGR01557">
    <property type="entry name" value="myb_SHAQKYF"/>
    <property type="match status" value="1"/>
</dbReference>
<evidence type="ECO:0000256" key="3">
    <source>
        <dbReference type="ARBA" id="ARBA00022782"/>
    </source>
</evidence>
<organism evidence="9 10">
    <name type="scientific">Abeliophyllum distichum</name>
    <dbReference type="NCBI Taxonomy" id="126358"/>
    <lineage>
        <taxon>Eukaryota</taxon>
        <taxon>Viridiplantae</taxon>
        <taxon>Streptophyta</taxon>
        <taxon>Embryophyta</taxon>
        <taxon>Tracheophyta</taxon>
        <taxon>Spermatophyta</taxon>
        <taxon>Magnoliopsida</taxon>
        <taxon>eudicotyledons</taxon>
        <taxon>Gunneridae</taxon>
        <taxon>Pentapetalae</taxon>
        <taxon>asterids</taxon>
        <taxon>lamiids</taxon>
        <taxon>Lamiales</taxon>
        <taxon>Oleaceae</taxon>
        <taxon>Forsythieae</taxon>
        <taxon>Abeliophyllum</taxon>
    </lineage>
</organism>
<keyword evidence="4" id="KW-0805">Transcription regulation</keyword>
<feature type="domain" description="Myb-like" evidence="8">
    <location>
        <begin position="117"/>
        <end position="168"/>
    </location>
</feature>
<dbReference type="PANTHER" id="PTHR31496">
    <property type="entry name" value="TRANSCRIPTION FACTOR KAN2-RELATED"/>
    <property type="match status" value="1"/>
</dbReference>
<comment type="caution">
    <text evidence="9">The sequence shown here is derived from an EMBL/GenBank/DDBJ whole genome shotgun (WGS) entry which is preliminary data.</text>
</comment>
<keyword evidence="2" id="KW-0217">Developmental protein</keyword>
<evidence type="ECO:0000313" key="9">
    <source>
        <dbReference type="EMBL" id="KAL2498319.1"/>
    </source>
</evidence>
<sequence length="308" mass="34289">MQIISSNQMFRRTASSPTMPDLSLQISPPSVLNSPTSMTRSASSESGLSQENESFHPKRSFKKPYAEPSLSLGFDSAGFNPLPRHFQNYQPQIYGRDFKKSCRMMNGVIKRSVRAPRMRWTSTLHAHFVHAVQLLGGHERATPKSVLELMNVKDLTLAHVKSHLQMYRTVKSTDKRAGQGESEMGLKHNARIENEGGLSCDKYKSSSFTHSIFPLQPPTSSLPPTTLQNAQSKASWASSTPEEYVWSPSSQENAKVDRLEVAQDMSEKEKLDTSSSSSSSSDCLLNLEFTLGSPSWQMDHSKSSILKC</sequence>
<feature type="region of interest" description="Disordered" evidence="7">
    <location>
        <begin position="214"/>
        <end position="234"/>
    </location>
</feature>
<dbReference type="InterPro" id="IPR044847">
    <property type="entry name" value="KAN_fam"/>
</dbReference>
<evidence type="ECO:0000256" key="5">
    <source>
        <dbReference type="ARBA" id="ARBA00023163"/>
    </source>
</evidence>
<dbReference type="PANTHER" id="PTHR31496:SF25">
    <property type="entry name" value="TRANSCRIPTION FACTOR KAN3-RELATED"/>
    <property type="match status" value="1"/>
</dbReference>
<evidence type="ECO:0000256" key="4">
    <source>
        <dbReference type="ARBA" id="ARBA00023015"/>
    </source>
</evidence>
<evidence type="ECO:0000256" key="1">
    <source>
        <dbReference type="ARBA" id="ARBA00004123"/>
    </source>
</evidence>
<keyword evidence="3" id="KW-0221">Differentiation</keyword>
<evidence type="ECO:0000256" key="7">
    <source>
        <dbReference type="SAM" id="MobiDB-lite"/>
    </source>
</evidence>
<protein>
    <submittedName>
        <fullName evidence="9">Transcription factor KAN4</fullName>
    </submittedName>
</protein>
<feature type="region of interest" description="Disordered" evidence="7">
    <location>
        <begin position="171"/>
        <end position="190"/>
    </location>
</feature>
<dbReference type="Gene3D" id="1.10.10.60">
    <property type="entry name" value="Homeodomain-like"/>
    <property type="match status" value="1"/>
</dbReference>